<keyword evidence="3" id="KW-1185">Reference proteome</keyword>
<sequence>MSAARPALATTAWARAARLACREAQGGAGLGDDDDDEDAVAHSTAQAIEVKHHPPTPTRAHAQ</sequence>
<dbReference type="Gramene" id="OMERI04G24740.1">
    <property type="protein sequence ID" value="OMERI04G24740.1"/>
    <property type="gene ID" value="OMERI04G24740"/>
</dbReference>
<evidence type="ECO:0000313" key="3">
    <source>
        <dbReference type="Proteomes" id="UP000008021"/>
    </source>
</evidence>
<reference evidence="2" key="1">
    <citation type="submission" date="2015-04" db="UniProtKB">
        <authorList>
            <consortium name="EnsemblPlants"/>
        </authorList>
    </citation>
    <scope>IDENTIFICATION</scope>
</reference>
<evidence type="ECO:0000256" key="1">
    <source>
        <dbReference type="SAM" id="MobiDB-lite"/>
    </source>
</evidence>
<feature type="region of interest" description="Disordered" evidence="1">
    <location>
        <begin position="26"/>
        <end position="63"/>
    </location>
</feature>
<dbReference type="EnsemblPlants" id="OMERI04G24740.1">
    <property type="protein sequence ID" value="OMERI04G24740.1"/>
    <property type="gene ID" value="OMERI04G24740"/>
</dbReference>
<dbReference type="AlphaFoldDB" id="A0A0E0DK25"/>
<proteinExistence type="predicted"/>
<name>A0A0E0DK25_9ORYZ</name>
<organism evidence="2">
    <name type="scientific">Oryza meridionalis</name>
    <dbReference type="NCBI Taxonomy" id="40149"/>
    <lineage>
        <taxon>Eukaryota</taxon>
        <taxon>Viridiplantae</taxon>
        <taxon>Streptophyta</taxon>
        <taxon>Embryophyta</taxon>
        <taxon>Tracheophyta</taxon>
        <taxon>Spermatophyta</taxon>
        <taxon>Magnoliopsida</taxon>
        <taxon>Liliopsida</taxon>
        <taxon>Poales</taxon>
        <taxon>Poaceae</taxon>
        <taxon>BOP clade</taxon>
        <taxon>Oryzoideae</taxon>
        <taxon>Oryzeae</taxon>
        <taxon>Oryzinae</taxon>
        <taxon>Oryza</taxon>
    </lineage>
</organism>
<protein>
    <submittedName>
        <fullName evidence="2">Uncharacterized protein</fullName>
    </submittedName>
</protein>
<evidence type="ECO:0000313" key="2">
    <source>
        <dbReference type="EnsemblPlants" id="OMERI04G24740.1"/>
    </source>
</evidence>
<reference evidence="2" key="2">
    <citation type="submission" date="2018-05" db="EMBL/GenBank/DDBJ databases">
        <title>OmerRS3 (Oryza meridionalis Reference Sequence Version 3).</title>
        <authorList>
            <person name="Zhang J."/>
            <person name="Kudrna D."/>
            <person name="Lee S."/>
            <person name="Talag J."/>
            <person name="Welchert J."/>
            <person name="Wing R.A."/>
        </authorList>
    </citation>
    <scope>NUCLEOTIDE SEQUENCE [LARGE SCALE GENOMIC DNA]</scope>
    <source>
        <strain evidence="2">cv. OR44</strain>
    </source>
</reference>
<accession>A0A0E0DK25</accession>
<dbReference type="Proteomes" id="UP000008021">
    <property type="component" value="Chromosome 4"/>
</dbReference>
<dbReference type="HOGENOM" id="CLU_2889633_0_0_1"/>